<feature type="region of interest" description="Disordered" evidence="1">
    <location>
        <begin position="1"/>
        <end position="46"/>
    </location>
</feature>
<sequence>MPGQAHPWRSAISPRAQPSVEPLPSAAPHSALLSSPSTSAPSSAGSPFFLATQLHRREADVPAHTTCCCCVLCVQGPRGDDRASDLATTTRCSWWTTQRRMDLTSGCSPSEYPQQTLPKC</sequence>
<dbReference type="AlphaFoldDB" id="B6T368"/>
<organism evidence="2">
    <name type="scientific">Zea mays</name>
    <name type="common">Maize</name>
    <dbReference type="NCBI Taxonomy" id="4577"/>
    <lineage>
        <taxon>Eukaryota</taxon>
        <taxon>Viridiplantae</taxon>
        <taxon>Streptophyta</taxon>
        <taxon>Embryophyta</taxon>
        <taxon>Tracheophyta</taxon>
        <taxon>Spermatophyta</taxon>
        <taxon>Magnoliopsida</taxon>
        <taxon>Liliopsida</taxon>
        <taxon>Poales</taxon>
        <taxon>Poaceae</taxon>
        <taxon>PACMAD clade</taxon>
        <taxon>Panicoideae</taxon>
        <taxon>Andropogonodae</taxon>
        <taxon>Andropogoneae</taxon>
        <taxon>Tripsacinae</taxon>
        <taxon>Zea</taxon>
    </lineage>
</organism>
<feature type="compositionally biased region" description="Low complexity" evidence="1">
    <location>
        <begin position="22"/>
        <end position="46"/>
    </location>
</feature>
<protein>
    <submittedName>
        <fullName evidence="2">Uncharacterized protein</fullName>
    </submittedName>
</protein>
<evidence type="ECO:0000313" key="2">
    <source>
        <dbReference type="EMBL" id="ACG31551.1"/>
    </source>
</evidence>
<reference evidence="2" key="1">
    <citation type="journal article" date="2009" name="Plant Mol. Biol.">
        <title>Insights into corn genes derived from large-scale cDNA sequencing.</title>
        <authorList>
            <person name="Alexandrov N.N."/>
            <person name="Brover V.V."/>
            <person name="Freidin S."/>
            <person name="Troukhan M.E."/>
            <person name="Tatarinova T.V."/>
            <person name="Zhang H."/>
            <person name="Swaller T.J."/>
            <person name="Lu Y.P."/>
            <person name="Bouck J."/>
            <person name="Flavell R.B."/>
            <person name="Feldmann K.A."/>
        </authorList>
    </citation>
    <scope>NUCLEOTIDE SEQUENCE</scope>
</reference>
<proteinExistence type="evidence at transcript level"/>
<name>B6T368_MAIZE</name>
<evidence type="ECO:0000256" key="1">
    <source>
        <dbReference type="SAM" id="MobiDB-lite"/>
    </source>
</evidence>
<accession>B6T368</accession>
<dbReference type="EMBL" id="EU959433">
    <property type="protein sequence ID" value="ACG31551.1"/>
    <property type="molecule type" value="mRNA"/>
</dbReference>